<dbReference type="RefSeq" id="WP_123088137.1">
    <property type="nucleotide sequence ID" value="NZ_RIBS01000004.1"/>
</dbReference>
<name>A0A3M8SYD1_9GAMM</name>
<dbReference type="Proteomes" id="UP000267049">
    <property type="component" value="Unassembled WGS sequence"/>
</dbReference>
<evidence type="ECO:0000313" key="1">
    <source>
        <dbReference type="EMBL" id="RNF83880.1"/>
    </source>
</evidence>
<dbReference type="InterPro" id="IPR025459">
    <property type="entry name" value="DUF4279"/>
</dbReference>
<comment type="caution">
    <text evidence="1">The sequence shown here is derived from an EMBL/GenBank/DDBJ whole genome shotgun (WGS) entry which is preliminary data.</text>
</comment>
<sequence>MNDDFPSCARTYATLCFYGDSLDPDAITNALGIGPTRSVRRNDARKRGSKTIIAKTGAWLLTSDEQLDSKDVQSHIRWILQRVAGRLGEVTRLPEVETARIFCFWSSVHGNGGPAISSATLKLLAQHDIDLDFDVWLDPRP</sequence>
<dbReference type="Pfam" id="PF14106">
    <property type="entry name" value="DUF4279"/>
    <property type="match status" value="1"/>
</dbReference>
<proteinExistence type="predicted"/>
<organism evidence="1 2">
    <name type="scientific">Montanilutibacter psychrotolerans</name>
    <dbReference type="NCBI Taxonomy" id="1327343"/>
    <lineage>
        <taxon>Bacteria</taxon>
        <taxon>Pseudomonadati</taxon>
        <taxon>Pseudomonadota</taxon>
        <taxon>Gammaproteobacteria</taxon>
        <taxon>Lysobacterales</taxon>
        <taxon>Lysobacteraceae</taxon>
        <taxon>Montanilutibacter</taxon>
    </lineage>
</organism>
<accession>A0A3M8SYD1</accession>
<reference evidence="1 2" key="1">
    <citation type="submission" date="2018-11" db="EMBL/GenBank/DDBJ databases">
        <title>Lysobacter cryohumiis sp. nov., isolated from soil in the Tianshan Mountains, Xinjiang, China.</title>
        <authorList>
            <person name="Luo Y."/>
            <person name="Sheng H."/>
        </authorList>
    </citation>
    <scope>NUCLEOTIDE SEQUENCE [LARGE SCALE GENOMIC DNA]</scope>
    <source>
        <strain evidence="1 2">ZS60</strain>
    </source>
</reference>
<keyword evidence="2" id="KW-1185">Reference proteome</keyword>
<dbReference type="AlphaFoldDB" id="A0A3M8SYD1"/>
<evidence type="ECO:0000313" key="2">
    <source>
        <dbReference type="Proteomes" id="UP000267049"/>
    </source>
</evidence>
<dbReference type="EMBL" id="RIBS01000004">
    <property type="protein sequence ID" value="RNF83880.1"/>
    <property type="molecule type" value="Genomic_DNA"/>
</dbReference>
<gene>
    <name evidence="1" type="ORF">EER27_11030</name>
</gene>
<protein>
    <submittedName>
        <fullName evidence="1">DUF4279 domain-containing protein</fullName>
    </submittedName>
</protein>
<dbReference type="OrthoDB" id="893918at2"/>